<keyword evidence="1" id="KW-1133">Transmembrane helix</keyword>
<accession>A0A832ZZ18</accession>
<keyword evidence="1" id="KW-0472">Membrane</keyword>
<sequence>MRSTVVAVVFGVLLAMLLYGVVEMLTPPQTPTAIKEEEYTILRGATVKEPKAQAAEVEGREKTATPTWVDAVIQADSYYTASIIFIFSLLLASTAYLVTHRRVYG</sequence>
<protein>
    <submittedName>
        <fullName evidence="2">Uncharacterized protein</fullName>
    </submittedName>
</protein>
<evidence type="ECO:0000313" key="2">
    <source>
        <dbReference type="EMBL" id="HIQ29971.1"/>
    </source>
</evidence>
<keyword evidence="1" id="KW-0812">Transmembrane</keyword>
<comment type="caution">
    <text evidence="2">The sequence shown here is derived from an EMBL/GenBank/DDBJ whole genome shotgun (WGS) entry which is preliminary data.</text>
</comment>
<dbReference type="Proteomes" id="UP000608579">
    <property type="component" value="Unassembled WGS sequence"/>
</dbReference>
<reference evidence="2" key="1">
    <citation type="journal article" date="2020" name="ISME J.">
        <title>Gammaproteobacteria mediating utilization of methyl-, sulfur- and petroleum organic compounds in deep ocean hydrothermal plumes.</title>
        <authorList>
            <person name="Zhou Z."/>
            <person name="Liu Y."/>
            <person name="Pan J."/>
            <person name="Cron B.R."/>
            <person name="Toner B.M."/>
            <person name="Anantharaman K."/>
            <person name="Breier J.A."/>
            <person name="Dick G.J."/>
            <person name="Li M."/>
        </authorList>
    </citation>
    <scope>NUCLEOTIDE SEQUENCE</scope>
    <source>
        <strain evidence="2">SZUA-1515</strain>
    </source>
</reference>
<dbReference type="EMBL" id="DQVM01000105">
    <property type="protein sequence ID" value="HIQ29971.1"/>
    <property type="molecule type" value="Genomic_DNA"/>
</dbReference>
<name>A0A832ZZ18_CALS0</name>
<gene>
    <name evidence="2" type="ORF">EYH45_05345</name>
</gene>
<feature type="transmembrane region" description="Helical" evidence="1">
    <location>
        <begin position="78"/>
        <end position="99"/>
    </location>
</feature>
<proteinExistence type="predicted"/>
<evidence type="ECO:0000313" key="3">
    <source>
        <dbReference type="Proteomes" id="UP000608579"/>
    </source>
</evidence>
<evidence type="ECO:0000256" key="1">
    <source>
        <dbReference type="SAM" id="Phobius"/>
    </source>
</evidence>
<dbReference type="AlphaFoldDB" id="A0A832ZZ18"/>
<organism evidence="2 3">
    <name type="scientific">Caldiarchaeum subterraneum</name>
    <dbReference type="NCBI Taxonomy" id="311458"/>
    <lineage>
        <taxon>Archaea</taxon>
        <taxon>Nitrososphaerota</taxon>
        <taxon>Candidatus Caldarchaeales</taxon>
        <taxon>Candidatus Caldarchaeaceae</taxon>
        <taxon>Candidatus Caldarchaeum</taxon>
    </lineage>
</organism>